<reference evidence="2 3" key="1">
    <citation type="submission" date="2023-11" db="EMBL/GenBank/DDBJ databases">
        <title>Novel species in genus Nocardioides.</title>
        <authorList>
            <person name="Zhou H."/>
        </authorList>
    </citation>
    <scope>NUCLEOTIDE SEQUENCE [LARGE SCALE GENOMIC DNA]</scope>
    <source>
        <strain evidence="2 3">S-58</strain>
    </source>
</reference>
<keyword evidence="1" id="KW-1133">Transmembrane helix</keyword>
<accession>A0ABU5KCR9</accession>
<protein>
    <submittedName>
        <fullName evidence="2">Uncharacterized protein</fullName>
    </submittedName>
</protein>
<dbReference type="Proteomes" id="UP001291999">
    <property type="component" value="Unassembled WGS sequence"/>
</dbReference>
<gene>
    <name evidence="2" type="ORF">SFC79_11345</name>
</gene>
<organism evidence="2 3">
    <name type="scientific">Nocardioides renjunii</name>
    <dbReference type="NCBI Taxonomy" id="3095075"/>
    <lineage>
        <taxon>Bacteria</taxon>
        <taxon>Bacillati</taxon>
        <taxon>Actinomycetota</taxon>
        <taxon>Actinomycetes</taxon>
        <taxon>Propionibacteriales</taxon>
        <taxon>Nocardioidaceae</taxon>
        <taxon>Nocardioides</taxon>
    </lineage>
</organism>
<keyword evidence="3" id="KW-1185">Reference proteome</keyword>
<keyword evidence="1" id="KW-0472">Membrane</keyword>
<evidence type="ECO:0000313" key="3">
    <source>
        <dbReference type="Proteomes" id="UP001291999"/>
    </source>
</evidence>
<feature type="transmembrane region" description="Helical" evidence="1">
    <location>
        <begin position="35"/>
        <end position="68"/>
    </location>
</feature>
<dbReference type="EMBL" id="JAXQPW010000004">
    <property type="protein sequence ID" value="MDZ5662360.1"/>
    <property type="molecule type" value="Genomic_DNA"/>
</dbReference>
<evidence type="ECO:0000313" key="2">
    <source>
        <dbReference type="EMBL" id="MDZ5662360.1"/>
    </source>
</evidence>
<evidence type="ECO:0000256" key="1">
    <source>
        <dbReference type="SAM" id="Phobius"/>
    </source>
</evidence>
<comment type="caution">
    <text evidence="2">The sequence shown here is derived from an EMBL/GenBank/DDBJ whole genome shotgun (WGS) entry which is preliminary data.</text>
</comment>
<name>A0ABU5KCR9_9ACTN</name>
<keyword evidence="1" id="KW-0812">Transmembrane</keyword>
<dbReference type="RefSeq" id="WP_322424446.1">
    <property type="nucleotide sequence ID" value="NZ_JAXQPW010000004.1"/>
</dbReference>
<proteinExistence type="predicted"/>
<sequence>MGTTFLIAVIIGVLGGAASSLVTRRLGVAPGVGLAVVFTIGALALLAVVDLGLVITAMLAFAVTAAIFDPRPEKRLATS</sequence>